<keyword evidence="5 6" id="KW-0503">Monooxygenase</keyword>
<dbReference type="GO" id="GO:0004499">
    <property type="term" value="F:N,N-dimethylaniline monooxygenase activity"/>
    <property type="evidence" value="ECO:0007669"/>
    <property type="project" value="InterPro"/>
</dbReference>
<evidence type="ECO:0000256" key="4">
    <source>
        <dbReference type="ARBA" id="ARBA00023002"/>
    </source>
</evidence>
<protein>
    <submittedName>
        <fullName evidence="6">Putative flavin-binding monooxygenase</fullName>
    </submittedName>
</protein>
<accession>A0A6A6UN47</accession>
<evidence type="ECO:0000313" key="6">
    <source>
        <dbReference type="EMBL" id="KAF2672498.1"/>
    </source>
</evidence>
<evidence type="ECO:0000256" key="1">
    <source>
        <dbReference type="ARBA" id="ARBA00001974"/>
    </source>
</evidence>
<dbReference type="Pfam" id="PF13450">
    <property type="entry name" value="NAD_binding_8"/>
    <property type="match status" value="1"/>
</dbReference>
<proteinExistence type="predicted"/>
<dbReference type="InterPro" id="IPR020946">
    <property type="entry name" value="Flavin_mOase-like"/>
</dbReference>
<dbReference type="Pfam" id="PF00743">
    <property type="entry name" value="FMO-like"/>
    <property type="match status" value="1"/>
</dbReference>
<dbReference type="OrthoDB" id="66881at2759"/>
<dbReference type="PANTHER" id="PTHR43872:SF1">
    <property type="entry name" value="MONOOXYGENASE, PUTATIVE (AFU_ORTHOLOGUE AFUA_8G02570)-RELATED"/>
    <property type="match status" value="1"/>
</dbReference>
<dbReference type="EMBL" id="MU004232">
    <property type="protein sequence ID" value="KAF2672498.1"/>
    <property type="molecule type" value="Genomic_DNA"/>
</dbReference>
<sequence>MAVQTEPTTNGDVVVVGKKGEIGITLEETKDESELQPGNENTEITIVEKPAYEIDGDGNIRQEALAPKSKEADIEELDVIIVGAGISGINMGYRTQTMLKNKSFTILERRGRIGGTWDLMKYPGIRSDSDLYTFGFAWRPWKYAQPIAKGELIQQYMIECAQETGLDSHIRFHHRLVSAAWRSREQRWTLTTEITAPNTAAITKTFRTQFLVLGTGYYDHDKPLATVIPGLESFKGIIAHPQFWPQDLNYANKNIAVIGSGATAVTLTPALAETAAHVTMVQRSPSYIVSLPNRGTAKPWWIRIWPIEWQRQIVRWRYLFMGFVYRRFLSKDSDTTKKFLARITQAQLPEHIPYDPHFKPKYAPWAQRMCLTPNGDFFKGLRDKKVSMCTGAIESVVEDGIVMQDGTKIDADIIVTATGLHMKYGGNCHFDIDGEEFRFGEKYLWRGIMVQDMPNAALVLGYTKASWTLGADATASLVVRMIKHLDRNGLDSATPRMAKKDVVRITSAPGVMGLTSTYILRALHRLPKTSDQKPWKARGNYLEDNWDAQYGSLTTGMQFTKSVT</sequence>
<keyword evidence="7" id="KW-1185">Reference proteome</keyword>
<keyword evidence="4" id="KW-0560">Oxidoreductase</keyword>
<dbReference type="PANTHER" id="PTHR43872">
    <property type="entry name" value="MONOOXYGENASE, PUTATIVE (AFU_ORTHOLOGUE AFUA_8G02570)-RELATED"/>
    <property type="match status" value="1"/>
</dbReference>
<name>A0A6A6UN47_9PEZI</name>
<keyword evidence="2" id="KW-0285">Flavoprotein</keyword>
<comment type="cofactor">
    <cofactor evidence="1">
        <name>FAD</name>
        <dbReference type="ChEBI" id="CHEBI:57692"/>
    </cofactor>
</comment>
<dbReference type="InterPro" id="IPR036188">
    <property type="entry name" value="FAD/NAD-bd_sf"/>
</dbReference>
<organism evidence="6 7">
    <name type="scientific">Microthyrium microscopicum</name>
    <dbReference type="NCBI Taxonomy" id="703497"/>
    <lineage>
        <taxon>Eukaryota</taxon>
        <taxon>Fungi</taxon>
        <taxon>Dikarya</taxon>
        <taxon>Ascomycota</taxon>
        <taxon>Pezizomycotina</taxon>
        <taxon>Dothideomycetes</taxon>
        <taxon>Dothideomycetes incertae sedis</taxon>
        <taxon>Microthyriales</taxon>
        <taxon>Microthyriaceae</taxon>
        <taxon>Microthyrium</taxon>
    </lineage>
</organism>
<gene>
    <name evidence="6" type="ORF">BT63DRAFT_197742</name>
</gene>
<dbReference type="SUPFAM" id="SSF51905">
    <property type="entry name" value="FAD/NAD(P)-binding domain"/>
    <property type="match status" value="1"/>
</dbReference>
<dbReference type="GO" id="GO:0050661">
    <property type="term" value="F:NADP binding"/>
    <property type="evidence" value="ECO:0007669"/>
    <property type="project" value="InterPro"/>
</dbReference>
<evidence type="ECO:0000256" key="2">
    <source>
        <dbReference type="ARBA" id="ARBA00022630"/>
    </source>
</evidence>
<keyword evidence="3" id="KW-0274">FAD</keyword>
<reference evidence="6" key="1">
    <citation type="journal article" date="2020" name="Stud. Mycol.">
        <title>101 Dothideomycetes genomes: a test case for predicting lifestyles and emergence of pathogens.</title>
        <authorList>
            <person name="Haridas S."/>
            <person name="Albert R."/>
            <person name="Binder M."/>
            <person name="Bloem J."/>
            <person name="Labutti K."/>
            <person name="Salamov A."/>
            <person name="Andreopoulos B."/>
            <person name="Baker S."/>
            <person name="Barry K."/>
            <person name="Bills G."/>
            <person name="Bluhm B."/>
            <person name="Cannon C."/>
            <person name="Castanera R."/>
            <person name="Culley D."/>
            <person name="Daum C."/>
            <person name="Ezra D."/>
            <person name="Gonzalez J."/>
            <person name="Henrissat B."/>
            <person name="Kuo A."/>
            <person name="Liang C."/>
            <person name="Lipzen A."/>
            <person name="Lutzoni F."/>
            <person name="Magnuson J."/>
            <person name="Mondo S."/>
            <person name="Nolan M."/>
            <person name="Ohm R."/>
            <person name="Pangilinan J."/>
            <person name="Park H.-J."/>
            <person name="Ramirez L."/>
            <person name="Alfaro M."/>
            <person name="Sun H."/>
            <person name="Tritt A."/>
            <person name="Yoshinaga Y."/>
            <person name="Zwiers L.-H."/>
            <person name="Turgeon B."/>
            <person name="Goodwin S."/>
            <person name="Spatafora J."/>
            <person name="Crous P."/>
            <person name="Grigoriev I."/>
        </authorList>
    </citation>
    <scope>NUCLEOTIDE SEQUENCE</scope>
    <source>
        <strain evidence="6">CBS 115976</strain>
    </source>
</reference>
<dbReference type="Gene3D" id="3.50.50.60">
    <property type="entry name" value="FAD/NAD(P)-binding domain"/>
    <property type="match status" value="3"/>
</dbReference>
<dbReference type="Proteomes" id="UP000799302">
    <property type="component" value="Unassembled WGS sequence"/>
</dbReference>
<dbReference type="GO" id="GO:0050660">
    <property type="term" value="F:flavin adenine dinucleotide binding"/>
    <property type="evidence" value="ECO:0007669"/>
    <property type="project" value="InterPro"/>
</dbReference>
<evidence type="ECO:0000256" key="3">
    <source>
        <dbReference type="ARBA" id="ARBA00022827"/>
    </source>
</evidence>
<dbReference type="AlphaFoldDB" id="A0A6A6UN47"/>
<evidence type="ECO:0000313" key="7">
    <source>
        <dbReference type="Proteomes" id="UP000799302"/>
    </source>
</evidence>
<evidence type="ECO:0000256" key="5">
    <source>
        <dbReference type="ARBA" id="ARBA00023033"/>
    </source>
</evidence>
<dbReference type="InterPro" id="IPR051820">
    <property type="entry name" value="FAD-binding_MO"/>
</dbReference>